<protein>
    <submittedName>
        <fullName evidence="5">Acetylornithine deacetylase</fullName>
        <ecNumber evidence="5">3.5.1.16</ecNumber>
    </submittedName>
</protein>
<dbReference type="GO" id="GO:0046872">
    <property type="term" value="F:metal ion binding"/>
    <property type="evidence" value="ECO:0007669"/>
    <property type="project" value="UniProtKB-KW"/>
</dbReference>
<dbReference type="Gene3D" id="3.30.70.360">
    <property type="match status" value="1"/>
</dbReference>
<dbReference type="Gene3D" id="3.40.630.10">
    <property type="entry name" value="Zn peptidases"/>
    <property type="match status" value="1"/>
</dbReference>
<evidence type="ECO:0000256" key="1">
    <source>
        <dbReference type="ARBA" id="ARBA00022723"/>
    </source>
</evidence>
<dbReference type="InterPro" id="IPR050072">
    <property type="entry name" value="Peptidase_M20A"/>
</dbReference>
<dbReference type="SUPFAM" id="SSF53187">
    <property type="entry name" value="Zn-dependent exopeptidases"/>
    <property type="match status" value="1"/>
</dbReference>
<keyword evidence="1" id="KW-0479">Metal-binding</keyword>
<feature type="domain" description="Peptidase M20 dimerisation" evidence="4">
    <location>
        <begin position="1"/>
        <end position="47"/>
    </location>
</feature>
<dbReference type="InterPro" id="IPR002933">
    <property type="entry name" value="Peptidase_M20"/>
</dbReference>
<evidence type="ECO:0000256" key="3">
    <source>
        <dbReference type="ARBA" id="ARBA00023285"/>
    </source>
</evidence>
<evidence type="ECO:0000259" key="4">
    <source>
        <dbReference type="Pfam" id="PF07687"/>
    </source>
</evidence>
<proteinExistence type="predicted"/>
<gene>
    <name evidence="5" type="primary">argE_3</name>
    <name evidence="5" type="ORF">NCTC12965_04048</name>
</gene>
<dbReference type="SUPFAM" id="SSF55031">
    <property type="entry name" value="Bacterial exopeptidase dimerisation domain"/>
    <property type="match status" value="1"/>
</dbReference>
<accession>A0A4U9UTQ3</accession>
<evidence type="ECO:0000313" key="5">
    <source>
        <dbReference type="EMBL" id="VTR37280.1"/>
    </source>
</evidence>
<organism evidence="5">
    <name type="scientific">Serratia fonticola</name>
    <dbReference type="NCBI Taxonomy" id="47917"/>
    <lineage>
        <taxon>Bacteria</taxon>
        <taxon>Pseudomonadati</taxon>
        <taxon>Pseudomonadota</taxon>
        <taxon>Gammaproteobacteria</taxon>
        <taxon>Enterobacterales</taxon>
        <taxon>Yersiniaceae</taxon>
        <taxon>Serratia</taxon>
    </lineage>
</organism>
<dbReference type="InterPro" id="IPR036264">
    <property type="entry name" value="Bact_exopeptidase_dim_dom"/>
</dbReference>
<sequence>MNFGHISGGDAANRICACCELHMDIRPLPGMTLDNINELLQEALAPVSQRWPGRLTIDELHPPIPGYECPTDHHMVAVIEKLLGARTEVVNYCTEAPFVQEVCPTLVLGPGSINQAHQPDEYLDTAFIEPTRKLLGQLVDHFCRQ</sequence>
<dbReference type="InterPro" id="IPR011650">
    <property type="entry name" value="Peptidase_M20_dimer"/>
</dbReference>
<dbReference type="PANTHER" id="PTHR43808:SF1">
    <property type="entry name" value="ACETYLORNITHINE DEACETYLASE"/>
    <property type="match status" value="1"/>
</dbReference>
<dbReference type="Pfam" id="PF01546">
    <property type="entry name" value="Peptidase_M20"/>
    <property type="match status" value="1"/>
</dbReference>
<dbReference type="EMBL" id="CABEEZ010000094">
    <property type="protein sequence ID" value="VTR37280.1"/>
    <property type="molecule type" value="Genomic_DNA"/>
</dbReference>
<dbReference type="GO" id="GO:0006526">
    <property type="term" value="P:L-arginine biosynthetic process"/>
    <property type="evidence" value="ECO:0007669"/>
    <property type="project" value="TreeGrafter"/>
</dbReference>
<keyword evidence="3" id="KW-0170">Cobalt</keyword>
<dbReference type="PANTHER" id="PTHR43808">
    <property type="entry name" value="ACETYLORNITHINE DEACETYLASE"/>
    <property type="match status" value="1"/>
</dbReference>
<dbReference type="AlphaFoldDB" id="A0A4U9UTQ3"/>
<reference evidence="5" key="1">
    <citation type="submission" date="2019-05" db="EMBL/GenBank/DDBJ databases">
        <authorList>
            <consortium name="Pathogen Informatics"/>
        </authorList>
    </citation>
    <scope>NUCLEOTIDE SEQUENCE [LARGE SCALE GENOMIC DNA]</scope>
    <source>
        <strain evidence="5">NCTC12965</strain>
    </source>
</reference>
<dbReference type="Pfam" id="PF07687">
    <property type="entry name" value="M20_dimer"/>
    <property type="match status" value="1"/>
</dbReference>
<name>A0A4U9UTQ3_SERFO</name>
<keyword evidence="2 5" id="KW-0378">Hydrolase</keyword>
<dbReference type="EC" id="3.5.1.16" evidence="5"/>
<dbReference type="GO" id="GO:0008777">
    <property type="term" value="F:acetylornithine deacetylase activity"/>
    <property type="evidence" value="ECO:0007669"/>
    <property type="project" value="UniProtKB-EC"/>
</dbReference>
<evidence type="ECO:0000256" key="2">
    <source>
        <dbReference type="ARBA" id="ARBA00022801"/>
    </source>
</evidence>